<evidence type="ECO:0000256" key="4">
    <source>
        <dbReference type="ARBA" id="ARBA00022801"/>
    </source>
</evidence>
<dbReference type="InParanoid" id="A0A2G4YT98"/>
<feature type="domain" description="Glycoside hydrolase family 3 N-terminal" evidence="6">
    <location>
        <begin position="72"/>
        <end position="408"/>
    </location>
</feature>
<reference evidence="9 10" key="1">
    <citation type="submission" date="2017-10" db="EMBL/GenBank/DDBJ databases">
        <title>Frigbacter circumglobatus gen. nov. sp. nov., isolated from sediment cultured in situ.</title>
        <authorList>
            <person name="Zhao Z."/>
        </authorList>
    </citation>
    <scope>NUCLEOTIDE SEQUENCE [LARGE SCALE GENOMIC DNA]</scope>
    <source>
        <strain evidence="9 10">ZYL</strain>
    </source>
</reference>
<evidence type="ECO:0000256" key="3">
    <source>
        <dbReference type="ARBA" id="ARBA00012663"/>
    </source>
</evidence>
<keyword evidence="4" id="KW-0378">Hydrolase</keyword>
<evidence type="ECO:0000256" key="2">
    <source>
        <dbReference type="ARBA" id="ARBA00005336"/>
    </source>
</evidence>
<dbReference type="InterPro" id="IPR050226">
    <property type="entry name" value="NagZ_Beta-hexosaminidase"/>
</dbReference>
<dbReference type="Gene3D" id="3.20.20.300">
    <property type="entry name" value="Glycoside hydrolase, family 3, N-terminal domain"/>
    <property type="match status" value="1"/>
</dbReference>
<dbReference type="Pfam" id="PF07075">
    <property type="entry name" value="NamZ_N"/>
    <property type="match status" value="1"/>
</dbReference>
<organism evidence="9 10">
    <name type="scientific">Paremcibacter congregatus</name>
    <dbReference type="NCBI Taxonomy" id="2043170"/>
    <lineage>
        <taxon>Bacteria</taxon>
        <taxon>Pseudomonadati</taxon>
        <taxon>Pseudomonadota</taxon>
        <taxon>Alphaproteobacteria</taxon>
        <taxon>Emcibacterales</taxon>
        <taxon>Emcibacteraceae</taxon>
        <taxon>Paremcibacter</taxon>
    </lineage>
</organism>
<comment type="caution">
    <text evidence="9">The sequence shown here is derived from an EMBL/GenBank/DDBJ whole genome shotgun (WGS) entry which is preliminary data.</text>
</comment>
<dbReference type="InterPro" id="IPR017853">
    <property type="entry name" value="GH"/>
</dbReference>
<dbReference type="Gene3D" id="3.90.1150.140">
    <property type="match status" value="1"/>
</dbReference>
<dbReference type="GO" id="GO:0004563">
    <property type="term" value="F:beta-N-acetylhexosaminidase activity"/>
    <property type="evidence" value="ECO:0007669"/>
    <property type="project" value="UniProtKB-EC"/>
</dbReference>
<dbReference type="PANTHER" id="PTHR30480">
    <property type="entry name" value="BETA-HEXOSAMINIDASE-RELATED"/>
    <property type="match status" value="1"/>
</dbReference>
<proteinExistence type="inferred from homology"/>
<dbReference type="PANTHER" id="PTHR30480:SF13">
    <property type="entry name" value="BETA-HEXOSAMINIDASE"/>
    <property type="match status" value="1"/>
</dbReference>
<evidence type="ECO:0000259" key="8">
    <source>
        <dbReference type="Pfam" id="PF20732"/>
    </source>
</evidence>
<accession>A0A2G4YT98</accession>
<comment type="catalytic activity">
    <reaction evidence="1">
        <text>Hydrolysis of terminal non-reducing N-acetyl-D-hexosamine residues in N-acetyl-beta-D-hexosaminides.</text>
        <dbReference type="EC" id="3.2.1.52"/>
    </reaction>
</comment>
<dbReference type="OrthoDB" id="9786661at2"/>
<evidence type="ECO:0000259" key="7">
    <source>
        <dbReference type="Pfam" id="PF07075"/>
    </source>
</evidence>
<dbReference type="RefSeq" id="WP_099472899.1">
    <property type="nucleotide sequence ID" value="NZ_CP041025.1"/>
</dbReference>
<evidence type="ECO:0000256" key="5">
    <source>
        <dbReference type="ARBA" id="ARBA00023295"/>
    </source>
</evidence>
<dbReference type="InterPro" id="IPR048503">
    <property type="entry name" value="NamZ_C"/>
</dbReference>
<dbReference type="GO" id="GO:0005975">
    <property type="term" value="P:carbohydrate metabolic process"/>
    <property type="evidence" value="ECO:0007669"/>
    <property type="project" value="InterPro"/>
</dbReference>
<dbReference type="PROSITE" id="PS51257">
    <property type="entry name" value="PROKAR_LIPOPROTEIN"/>
    <property type="match status" value="1"/>
</dbReference>
<dbReference type="InterPro" id="IPR001764">
    <property type="entry name" value="Glyco_hydro_3_N"/>
</dbReference>
<evidence type="ECO:0000256" key="1">
    <source>
        <dbReference type="ARBA" id="ARBA00001231"/>
    </source>
</evidence>
<dbReference type="GO" id="GO:0009254">
    <property type="term" value="P:peptidoglycan turnover"/>
    <property type="evidence" value="ECO:0007669"/>
    <property type="project" value="TreeGrafter"/>
</dbReference>
<evidence type="ECO:0000259" key="6">
    <source>
        <dbReference type="Pfam" id="PF00933"/>
    </source>
</evidence>
<dbReference type="SUPFAM" id="SSF51445">
    <property type="entry name" value="(Trans)glycosidases"/>
    <property type="match status" value="1"/>
</dbReference>
<evidence type="ECO:0000313" key="9">
    <source>
        <dbReference type="EMBL" id="PHZ84676.1"/>
    </source>
</evidence>
<protein>
    <recommendedName>
        <fullName evidence="3">beta-N-acetylhexosaminidase</fullName>
        <ecNumber evidence="3">3.2.1.52</ecNumber>
    </recommendedName>
</protein>
<name>A0A2G4YT98_9PROT</name>
<dbReference type="EMBL" id="PDEM01000023">
    <property type="protein sequence ID" value="PHZ84676.1"/>
    <property type="molecule type" value="Genomic_DNA"/>
</dbReference>
<dbReference type="InterPro" id="IPR048502">
    <property type="entry name" value="NamZ_N"/>
</dbReference>
<dbReference type="InterPro" id="IPR019800">
    <property type="entry name" value="Glyco_hydro_3_AS"/>
</dbReference>
<dbReference type="Pfam" id="PF00933">
    <property type="entry name" value="Glyco_hydro_3"/>
    <property type="match status" value="1"/>
</dbReference>
<dbReference type="EC" id="3.2.1.52" evidence="3"/>
<dbReference type="InterPro" id="IPR036962">
    <property type="entry name" value="Glyco_hydro_3_N_sf"/>
</dbReference>
<sequence>MSYRSVLPVAFSRLMLILMLGVMLLAGCSSKSTPEERVSETLSRMSLKDKIAQKIILDFRYFCSEPKGEKEECRTPMQQVPAEVAGFLERHALGGVILFADNIDSIEQTVRLTHGLQRHSLRSPSGVPLLISIDQEGGKVARLPGSWATNFAGNMAISATPPGRQNDFARKVGAILGAELMALGINVNHAPVVDINTNRDNPVINVRSFSDQPEKVTALAGQMAQGMMDSGVISTLKHFPGHGDTALDSHLAVPQVGHDRARSYDTDLWPFARLIAAGKAPMIMTAHIQFPALDGDKITAKDGSLHYAPATLSKKMLTGILRHEFGYDGVIVSDAMNMKAISSLLDRKDAMASALKAGIDLLLMPVQVQSARDLEDVDALIEHLARRVEAGEIREQDITHSVRRILRLKEEFNIRETAERSLGQKIIQAEKTIGTAAHRDVERKLAVAAITALKTLRAGKVVGDDIRSIHVIMPTEEVTQAFLSALRVRFPEQRIDIKGTSLSDLTPEIITDIMPTQDQTPATHLLITGHITPAASPVDLGGMGDVNDWQAKTDTEWRGKEDTAESLKLVQNLHRMARMAGQETVFISLRFPTDILSVVNQVDAAYAIYNYNTVKDEQSGAYSSPSINALVQILAGDQLAQGHLPIQLEAEAVPGAERLDLVTQALAGKRAGLIVNPSSRVEDRHLIDVLQAEGVAVTKLFAVEHGIRGTADAGAKVDDGRDSQSGLPILSIYGKKKSPSAEDTTDLDVLVFDLQDVGVRFYTYLSSLHYVMDSCARNKIPLVLLDRPNPNGAYIDGPILQPAFQSFVGMHPIPLLHGMTLGELARMINGEGWLPYGATCDLTVIPVQNYTHATDYILPVKPSPNLPNQKAIKLYPSLALFEATTVSVGRGTDFPFQVLGGVRPEYGGFQFTPVPKPGAALDPKLKGQQLFGRDFRSSSVTGLNIEILIAWYHKAKALEEKFLDRPQWLDKLMGTDLFRRQIEAGLSAEEIRLSWKADLDEFKARRTLYLLYPDEALFKEKPHR</sequence>
<keyword evidence="5" id="KW-0326">Glycosidase</keyword>
<keyword evidence="10" id="KW-1185">Reference proteome</keyword>
<feature type="domain" description="Peptidoglycan beta-N-acetylmuramidase NamZ C-terminal" evidence="8">
    <location>
        <begin position="874"/>
        <end position="1012"/>
    </location>
</feature>
<dbReference type="PROSITE" id="PS00775">
    <property type="entry name" value="GLYCOSYL_HYDROL_F3"/>
    <property type="match status" value="1"/>
</dbReference>
<dbReference type="Gene3D" id="3.40.50.12170">
    <property type="entry name" value="Uncharacterised protein PF07075, DUF1343"/>
    <property type="match status" value="1"/>
</dbReference>
<evidence type="ECO:0000313" key="10">
    <source>
        <dbReference type="Proteomes" id="UP000229730"/>
    </source>
</evidence>
<dbReference type="Proteomes" id="UP000229730">
    <property type="component" value="Unassembled WGS sequence"/>
</dbReference>
<comment type="similarity">
    <text evidence="2">Belongs to the glycosyl hydrolase 3 family.</text>
</comment>
<gene>
    <name evidence="9" type="ORF">CRD36_10330</name>
</gene>
<dbReference type="Pfam" id="PF20732">
    <property type="entry name" value="NamZ_C"/>
    <property type="match status" value="1"/>
</dbReference>
<dbReference type="AlphaFoldDB" id="A0A2G4YT98"/>
<feature type="domain" description="Peptidoglycan beta-N-acetylmuramidase NamZ N-terminal" evidence="7">
    <location>
        <begin position="672"/>
        <end position="869"/>
    </location>
</feature>